<dbReference type="Pfam" id="PF01544">
    <property type="entry name" value="CorA"/>
    <property type="match status" value="1"/>
</dbReference>
<dbReference type="STRING" id="1442369.A0A0D2J365"/>
<evidence type="ECO:0000256" key="4">
    <source>
        <dbReference type="ARBA" id="ARBA00022989"/>
    </source>
</evidence>
<dbReference type="InterPro" id="IPR045861">
    <property type="entry name" value="CorA_cytoplasmic_dom"/>
</dbReference>
<keyword evidence="9" id="KW-1185">Reference proteome</keyword>
<evidence type="ECO:0000256" key="7">
    <source>
        <dbReference type="SAM" id="Phobius"/>
    </source>
</evidence>
<feature type="region of interest" description="Disordered" evidence="6">
    <location>
        <begin position="1"/>
        <end position="31"/>
    </location>
</feature>
<dbReference type="HOGENOM" id="CLU_007127_6_1_1"/>
<dbReference type="Proteomes" id="UP000053617">
    <property type="component" value="Unassembled WGS sequence"/>
</dbReference>
<reference evidence="8 9" key="1">
    <citation type="submission" date="2015-01" db="EMBL/GenBank/DDBJ databases">
        <title>The Genome Sequence of Rhinocladiella mackenzie CBS 650.93.</title>
        <authorList>
            <consortium name="The Broad Institute Genomics Platform"/>
            <person name="Cuomo C."/>
            <person name="de Hoog S."/>
            <person name="Gorbushina A."/>
            <person name="Stielow B."/>
            <person name="Teixiera M."/>
            <person name="Abouelleil A."/>
            <person name="Chapman S.B."/>
            <person name="Priest M."/>
            <person name="Young S.K."/>
            <person name="Wortman J."/>
            <person name="Nusbaum C."/>
            <person name="Birren B."/>
        </authorList>
    </citation>
    <scope>NUCLEOTIDE SEQUENCE [LARGE SCALE GENOMIC DNA]</scope>
    <source>
        <strain evidence="8 9">CBS 650.93</strain>
    </source>
</reference>
<comment type="similarity">
    <text evidence="2">Belongs to the CorA metal ion transporter (MIT) (TC 1.A.35) family.</text>
</comment>
<protein>
    <recommendedName>
        <fullName evidence="10">CorA family metal ion transporter</fullName>
    </recommendedName>
</protein>
<evidence type="ECO:0008006" key="10">
    <source>
        <dbReference type="Google" id="ProtNLM"/>
    </source>
</evidence>
<evidence type="ECO:0000256" key="3">
    <source>
        <dbReference type="ARBA" id="ARBA00022692"/>
    </source>
</evidence>
<name>A0A0D2J365_9EURO</name>
<accession>A0A0D2J365</accession>
<keyword evidence="3 7" id="KW-0812">Transmembrane</keyword>
<dbReference type="AlphaFoldDB" id="A0A0D2J365"/>
<feature type="region of interest" description="Disordered" evidence="6">
    <location>
        <begin position="173"/>
        <end position="192"/>
    </location>
</feature>
<evidence type="ECO:0000256" key="5">
    <source>
        <dbReference type="ARBA" id="ARBA00023136"/>
    </source>
</evidence>
<dbReference type="GO" id="GO:0010961">
    <property type="term" value="P:intracellular magnesium ion homeostasis"/>
    <property type="evidence" value="ECO:0007669"/>
    <property type="project" value="TreeGrafter"/>
</dbReference>
<feature type="region of interest" description="Disordered" evidence="6">
    <location>
        <begin position="90"/>
        <end position="168"/>
    </location>
</feature>
<feature type="compositionally biased region" description="Polar residues" evidence="6">
    <location>
        <begin position="155"/>
        <end position="168"/>
    </location>
</feature>
<dbReference type="Gene3D" id="1.20.58.340">
    <property type="entry name" value="Magnesium transport protein CorA, transmembrane region"/>
    <property type="match status" value="2"/>
</dbReference>
<feature type="transmembrane region" description="Helical" evidence="7">
    <location>
        <begin position="593"/>
        <end position="616"/>
    </location>
</feature>
<evidence type="ECO:0000256" key="6">
    <source>
        <dbReference type="SAM" id="MobiDB-lite"/>
    </source>
</evidence>
<dbReference type="GeneID" id="25289258"/>
<keyword evidence="5 7" id="KW-0472">Membrane</keyword>
<dbReference type="SUPFAM" id="SSF143865">
    <property type="entry name" value="CorA soluble domain-like"/>
    <property type="match status" value="1"/>
</dbReference>
<feature type="compositionally biased region" description="Polar residues" evidence="6">
    <location>
        <begin position="173"/>
        <end position="189"/>
    </location>
</feature>
<organism evidence="8 9">
    <name type="scientific">Rhinocladiella mackenziei CBS 650.93</name>
    <dbReference type="NCBI Taxonomy" id="1442369"/>
    <lineage>
        <taxon>Eukaryota</taxon>
        <taxon>Fungi</taxon>
        <taxon>Dikarya</taxon>
        <taxon>Ascomycota</taxon>
        <taxon>Pezizomycotina</taxon>
        <taxon>Eurotiomycetes</taxon>
        <taxon>Chaetothyriomycetidae</taxon>
        <taxon>Chaetothyriales</taxon>
        <taxon>Herpotrichiellaceae</taxon>
        <taxon>Rhinocladiella</taxon>
    </lineage>
</organism>
<feature type="transmembrane region" description="Helical" evidence="7">
    <location>
        <begin position="628"/>
        <end position="649"/>
    </location>
</feature>
<dbReference type="PANTHER" id="PTHR21535">
    <property type="entry name" value="MAGNESIUM AND COBALT TRANSPORT PROTEIN/MITOCHONDRIAL IMPORT INNER MEMBRANE TRANSLOCASE SUBUNIT TIM8"/>
    <property type="match status" value="1"/>
</dbReference>
<feature type="compositionally biased region" description="Basic and acidic residues" evidence="6">
    <location>
        <begin position="114"/>
        <end position="132"/>
    </location>
</feature>
<dbReference type="Gene3D" id="3.30.460.20">
    <property type="entry name" value="CorA soluble domain-like"/>
    <property type="match status" value="1"/>
</dbReference>
<evidence type="ECO:0000256" key="1">
    <source>
        <dbReference type="ARBA" id="ARBA00004141"/>
    </source>
</evidence>
<dbReference type="InterPro" id="IPR044089">
    <property type="entry name" value="Alr1-like"/>
</dbReference>
<evidence type="ECO:0000256" key="2">
    <source>
        <dbReference type="ARBA" id="ARBA00009765"/>
    </source>
</evidence>
<dbReference type="RefSeq" id="XP_013277242.1">
    <property type="nucleotide sequence ID" value="XM_013421788.1"/>
</dbReference>
<dbReference type="GO" id="GO:0015095">
    <property type="term" value="F:magnesium ion transmembrane transporter activity"/>
    <property type="evidence" value="ECO:0007669"/>
    <property type="project" value="InterPro"/>
</dbReference>
<dbReference type="EMBL" id="KN847475">
    <property type="protein sequence ID" value="KIX10106.1"/>
    <property type="molecule type" value="Genomic_DNA"/>
</dbReference>
<gene>
    <name evidence="8" type="ORF">Z518_01187</name>
</gene>
<dbReference type="OrthoDB" id="29879at2759"/>
<comment type="subcellular location">
    <subcellularLocation>
        <location evidence="1">Membrane</location>
        <topology evidence="1">Multi-pass membrane protein</topology>
    </subcellularLocation>
</comment>
<evidence type="ECO:0000313" key="9">
    <source>
        <dbReference type="Proteomes" id="UP000053617"/>
    </source>
</evidence>
<dbReference type="VEuPathDB" id="FungiDB:Z518_01187"/>
<dbReference type="FunFam" id="1.20.58.340:FF:000027">
    <property type="entry name" value="CorA family metal ion transporter (Eurofung)"/>
    <property type="match status" value="1"/>
</dbReference>
<dbReference type="PANTHER" id="PTHR21535:SF55">
    <property type="entry name" value="MAGNESIUM TRANSPORTER ALR1-RELATED"/>
    <property type="match status" value="1"/>
</dbReference>
<evidence type="ECO:0000313" key="8">
    <source>
        <dbReference type="EMBL" id="KIX10106.1"/>
    </source>
</evidence>
<dbReference type="InterPro" id="IPR002523">
    <property type="entry name" value="MgTranspt_CorA/ZnTranspt_ZntB"/>
</dbReference>
<keyword evidence="4 7" id="KW-1133">Transmembrane helix</keyword>
<dbReference type="GO" id="GO:0005886">
    <property type="term" value="C:plasma membrane"/>
    <property type="evidence" value="ECO:0007669"/>
    <property type="project" value="TreeGrafter"/>
</dbReference>
<proteinExistence type="inferred from homology"/>
<dbReference type="FunFam" id="1.20.58.340:FF:000008">
    <property type="entry name" value="CorA family metal ion transporter"/>
    <property type="match status" value="1"/>
</dbReference>
<sequence length="655" mass="73092">MSSSGSMHSPKMDSRFSTPAPELDDHRGNLGVLPACNSLDVPAVEVQLATPKPSGVDERELGAVDATLLTAPLDQEQNLIARDFENAVIDGESDGEDAPQGSGRRTSVRARRYTNRDGRQRIPRHDRSRDSSSSRSTSPANSVEAFAEPRRRQRANTAESHSSSVLENIRNRTQSGGTAQRRPTLSNISVPLALTHRTDRDVNDDVTFPTDEEPGKTYKIDFEELEEFVVLSAQGKISDDLGTRSPNDARVFGDLRKHDDHDEPPNAILNGDNFYEKPMVHYDISNTQTSSSDEKISLKEKHVPAKPTERFFLFTSELPQGQSATKLGDFVADGTTFRDLFDVGPDGGVWWLDCLNPTKAELEVIAKAFKIHRLTREDIETQEAREKVEIFSQYYFVCFRSFIMDKSDEDFLDPIHVYIVVCGDGVLSFSYTPNPHARNVRKRIAKLGDFLSLGPDYICYAMIDDIVDSFAPIIRDAEQESENIEDQVFIAREDDFLALLRQIGECRKRVLNMMRLLGGKADVIKGFAKRCNDLNEMTPRADIGLYLGDIQDHVVTMMSNLIHVEKMLSRSHANYLAQLNVDNILKGNHTNKALAKITVVATILVPLNLVTGLFGMNVNVPGGDTEGLYWFFGILGVIFLFVALALLVARRLKAI</sequence>
<dbReference type="CDD" id="cd12829">
    <property type="entry name" value="Alr1p-like"/>
    <property type="match status" value="1"/>
</dbReference>
<dbReference type="SUPFAM" id="SSF144083">
    <property type="entry name" value="Magnesium transport protein CorA, transmembrane region"/>
    <property type="match status" value="1"/>
</dbReference>
<dbReference type="InterPro" id="IPR045863">
    <property type="entry name" value="CorA_TM1_TM2"/>
</dbReference>